<evidence type="ECO:0000256" key="2">
    <source>
        <dbReference type="ARBA" id="ARBA00022448"/>
    </source>
</evidence>
<dbReference type="Gene3D" id="3.40.50.300">
    <property type="entry name" value="P-loop containing nucleotide triphosphate hydrolases"/>
    <property type="match status" value="2"/>
</dbReference>
<feature type="transmembrane region" description="Helical" evidence="10">
    <location>
        <begin position="526"/>
        <end position="548"/>
    </location>
</feature>
<evidence type="ECO:0000256" key="6">
    <source>
        <dbReference type="ARBA" id="ARBA00022840"/>
    </source>
</evidence>
<evidence type="ECO:0000256" key="1">
    <source>
        <dbReference type="ARBA" id="ARBA00004141"/>
    </source>
</evidence>
<feature type="compositionally biased region" description="Basic and acidic residues" evidence="9">
    <location>
        <begin position="1"/>
        <end position="13"/>
    </location>
</feature>
<feature type="transmembrane region" description="Helical" evidence="10">
    <location>
        <begin position="636"/>
        <end position="655"/>
    </location>
</feature>
<accession>A0ABR1F9C8</accession>
<keyword evidence="8 10" id="KW-0472">Membrane</keyword>
<keyword evidence="6" id="KW-0067">ATP-binding</keyword>
<feature type="transmembrane region" description="Helical" evidence="10">
    <location>
        <begin position="1240"/>
        <end position="1265"/>
    </location>
</feature>
<dbReference type="InterPro" id="IPR010929">
    <property type="entry name" value="PDR_CDR_ABC"/>
</dbReference>
<dbReference type="PANTHER" id="PTHR19241">
    <property type="entry name" value="ATP-BINDING CASSETTE TRANSPORTER"/>
    <property type="match status" value="1"/>
</dbReference>
<dbReference type="InterPro" id="IPR013525">
    <property type="entry name" value="ABC2_TM"/>
</dbReference>
<dbReference type="RefSeq" id="XP_064769483.1">
    <property type="nucleotide sequence ID" value="XM_064910644.1"/>
</dbReference>
<feature type="transmembrane region" description="Helical" evidence="10">
    <location>
        <begin position="1320"/>
        <end position="1344"/>
    </location>
</feature>
<comment type="subcellular location">
    <subcellularLocation>
        <location evidence="1">Membrane</location>
        <topology evidence="1">Multi-pass membrane protein</topology>
    </subcellularLocation>
</comment>
<evidence type="ECO:0000256" key="3">
    <source>
        <dbReference type="ARBA" id="ARBA00022692"/>
    </source>
</evidence>
<dbReference type="SMART" id="SM00382">
    <property type="entry name" value="AAA"/>
    <property type="match status" value="2"/>
</dbReference>
<dbReference type="InterPro" id="IPR034003">
    <property type="entry name" value="ABCG_PDR_2"/>
</dbReference>
<keyword evidence="13" id="KW-1185">Reference proteome</keyword>
<feature type="transmembrane region" description="Helical" evidence="10">
    <location>
        <begin position="739"/>
        <end position="760"/>
    </location>
</feature>
<dbReference type="PROSITE" id="PS50893">
    <property type="entry name" value="ABC_TRANSPORTER_2"/>
    <property type="match status" value="2"/>
</dbReference>
<sequence length="1468" mass="164896">MDPSIDEKVDEKVTNSSSSSSSSPTGDDDHHPEVLALARQISNLSASGSAFAKDKNPFLDSSNDPRLDPFSKQFSPNYFVRTLLDIHTRDPETFPVRTAGVAFRNLSAFGFGSAADFQKTVANIALDGLNRARMLITRNKGLRIDILRNFEGVLQPGEMLMVLGRPGSGCSTFLKTMSGDTHGYYIKEDSHLNYQGVPAKLMRSQFRGEVIYNAEVDIHFPHLTVGQTLYFAALARTPHNRIEGVSRERYAEHMRDVVMAMLGLTHTINTKVGNEYVRGVSGGERKRVSIAEAMLGGAPLQCWDNSTRGLDSATALTFIRNLKLFAKTTKTTSLVSLYQASQDAYDEFDKVIVLYEGRQIYFGSTKLAKQFFIDMGFECPARQTTGDFLTSLTNPGERIARPGFESRVPRTPDEFAQRWQESQLRMNVVKEIDEFEEKYPLNGPALQQFYDSRKANQAGRISVKSPFTISYSMQIRLCIMRGFQRLAGDPSIAFFTVFFNTVLALVISSVFYNLSENTGSFYSRGALLFFAVLTNAFSSALEILTLYAQRQIVEKQTRYAFYHASAEAIASMACDMPTKILNCLMSNLTLYFMTNLRRTPGAFFTFLLFSFTCVLTMSMIFRWIGSVTRTISQAMAPAGIFMLLLVIYTGFAIPTRNMHGWFRWMNYLDPIAYAFEAFMVNEFRNRQFPCSAFVPSGAGYEDTPLDNMVCSVNGAIVGEDYMDGDRYINVTYQYYKSHIWRNFGILVAFGVFFTLMYLLAAEYIQSARSKGEILVFKRGQVPDAMKEHNTEKSDVEAQNTLEKPLTANTSAAADAEIQLNLQQHTDIFFWKDVCYDIKIKGEPRRLLSNVDGFVKPGTLTALMGASGAGKTTLLDVLASRVTMGVVTGGMFVNGHQRDSSFQRKTGYVQQQDLHLSTSTVREALMFAAVLRQPAHVPYEEKAAYVEEVIHTLEMEAYADAVVGILGEGLNVEQRKRLTIGVELAAKPELLLFLDEPTSGLDSQTAWSILTLLKKLAANGQAILCTIHQPSAILFQEFDRLLFLMSGGRTAYFGLIGENSRTLIDYFERGGAHPCPPQANPAEWMLEVVGAAPGSVAVRDWAECWLESPERVKIREEIDDMKEELSKLPVTTSKADHREFASTTWTQFREVLIRVSQQYYRTPSYIWSKLMLCFFPAFFIGFSFWKAGTSLQGLQNQMFSIFMLYTVFGNICAQLMPNFATQRALYEVRERPSKTYSWQSFMIANILAEIPWQFLGAVLSYVSWYYPIGLQNNAIAAGQQHERGGLMFLMILQFMIFTTTFADMAVAGIEIADNAASLAQLCFSLCLIFCGVLASPSSMPGFWIFMYRVSPFTYLVDSMLSLGVANTEVICSDIELLTIPPPNGTTCDDFLSPYVLTHGGNIMNPDATSDCKFCTVKSTNTFLASVSASYSHRWRNFGLMWIYIVFNIFGALFFYWLARVPKSWKRKQE</sequence>
<dbReference type="Pfam" id="PF06422">
    <property type="entry name" value="PDR_CDR"/>
    <property type="match status" value="1"/>
</dbReference>
<feature type="transmembrane region" description="Helical" evidence="10">
    <location>
        <begin position="1285"/>
        <end position="1308"/>
    </location>
</feature>
<feature type="transmembrane region" description="Helical" evidence="10">
    <location>
        <begin position="492"/>
        <end position="514"/>
    </location>
</feature>
<keyword evidence="4" id="KW-0677">Repeat</keyword>
<dbReference type="GeneID" id="90036156"/>
<feature type="domain" description="ABC transporter" evidence="11">
    <location>
        <begin position="124"/>
        <end position="381"/>
    </location>
</feature>
<proteinExistence type="predicted"/>
<dbReference type="InterPro" id="IPR029481">
    <property type="entry name" value="ABC_trans_N"/>
</dbReference>
<dbReference type="CDD" id="cd03233">
    <property type="entry name" value="ABCG_PDR_domain1"/>
    <property type="match status" value="1"/>
</dbReference>
<dbReference type="InterPro" id="IPR003439">
    <property type="entry name" value="ABC_transporter-like_ATP-bd"/>
</dbReference>
<dbReference type="InterPro" id="IPR017871">
    <property type="entry name" value="ABC_transporter-like_CS"/>
</dbReference>
<evidence type="ECO:0000256" key="5">
    <source>
        <dbReference type="ARBA" id="ARBA00022741"/>
    </source>
</evidence>
<evidence type="ECO:0000313" key="13">
    <source>
        <dbReference type="Proteomes" id="UP001498771"/>
    </source>
</evidence>
<dbReference type="Proteomes" id="UP001498771">
    <property type="component" value="Unassembled WGS sequence"/>
</dbReference>
<dbReference type="Pfam" id="PF01061">
    <property type="entry name" value="ABC2_membrane"/>
    <property type="match status" value="2"/>
</dbReference>
<feature type="domain" description="ABC transporter" evidence="11">
    <location>
        <begin position="822"/>
        <end position="1071"/>
    </location>
</feature>
<keyword evidence="7 10" id="KW-1133">Transmembrane helix</keyword>
<evidence type="ECO:0000256" key="10">
    <source>
        <dbReference type="SAM" id="Phobius"/>
    </source>
</evidence>
<dbReference type="InterPro" id="IPR034001">
    <property type="entry name" value="ABCG_PDR_1"/>
</dbReference>
<name>A0ABR1F9C8_9ASCO</name>
<dbReference type="SUPFAM" id="SSF52540">
    <property type="entry name" value="P-loop containing nucleoside triphosphate hydrolases"/>
    <property type="match status" value="2"/>
</dbReference>
<dbReference type="InterPro" id="IPR003593">
    <property type="entry name" value="AAA+_ATPase"/>
</dbReference>
<evidence type="ECO:0000259" key="11">
    <source>
        <dbReference type="PROSITE" id="PS50893"/>
    </source>
</evidence>
<dbReference type="EMBL" id="JBBJBU010000003">
    <property type="protein sequence ID" value="KAK7206450.1"/>
    <property type="molecule type" value="Genomic_DNA"/>
</dbReference>
<evidence type="ECO:0000256" key="8">
    <source>
        <dbReference type="ARBA" id="ARBA00023136"/>
    </source>
</evidence>
<evidence type="ECO:0000256" key="9">
    <source>
        <dbReference type="SAM" id="MobiDB-lite"/>
    </source>
</evidence>
<feature type="transmembrane region" description="Helical" evidence="10">
    <location>
        <begin position="1439"/>
        <end position="1457"/>
    </location>
</feature>
<evidence type="ECO:0000256" key="7">
    <source>
        <dbReference type="ARBA" id="ARBA00022989"/>
    </source>
</evidence>
<keyword evidence="2" id="KW-0813">Transport</keyword>
<gene>
    <name evidence="12" type="ORF">BZA70DRAFT_246935</name>
</gene>
<evidence type="ECO:0000313" key="12">
    <source>
        <dbReference type="EMBL" id="KAK7206450.1"/>
    </source>
</evidence>
<comment type="caution">
    <text evidence="12">The sequence shown here is derived from an EMBL/GenBank/DDBJ whole genome shotgun (WGS) entry which is preliminary data.</text>
</comment>
<evidence type="ECO:0000256" key="4">
    <source>
        <dbReference type="ARBA" id="ARBA00022737"/>
    </source>
</evidence>
<dbReference type="InterPro" id="IPR027417">
    <property type="entry name" value="P-loop_NTPase"/>
</dbReference>
<dbReference type="CDD" id="cd03232">
    <property type="entry name" value="ABCG_PDR_domain2"/>
    <property type="match status" value="1"/>
</dbReference>
<organism evidence="12 13">
    <name type="scientific">Myxozyma melibiosi</name>
    <dbReference type="NCBI Taxonomy" id="54550"/>
    <lineage>
        <taxon>Eukaryota</taxon>
        <taxon>Fungi</taxon>
        <taxon>Dikarya</taxon>
        <taxon>Ascomycota</taxon>
        <taxon>Saccharomycotina</taxon>
        <taxon>Lipomycetes</taxon>
        <taxon>Lipomycetales</taxon>
        <taxon>Lipomycetaceae</taxon>
        <taxon>Myxozyma</taxon>
    </lineage>
</organism>
<protein>
    <submittedName>
        <fullName evidence="12">ABC multidrug transporter</fullName>
    </submittedName>
</protein>
<keyword evidence="5" id="KW-0547">Nucleotide-binding</keyword>
<feature type="transmembrane region" description="Helical" evidence="10">
    <location>
        <begin position="1196"/>
        <end position="1219"/>
    </location>
</feature>
<dbReference type="Pfam" id="PF14510">
    <property type="entry name" value="ABC_trans_N"/>
    <property type="match status" value="1"/>
</dbReference>
<feature type="region of interest" description="Disordered" evidence="9">
    <location>
        <begin position="1"/>
        <end position="35"/>
    </location>
</feature>
<dbReference type="PROSITE" id="PS00211">
    <property type="entry name" value="ABC_TRANSPORTER_1"/>
    <property type="match status" value="1"/>
</dbReference>
<reference evidence="12 13" key="1">
    <citation type="submission" date="2024-03" db="EMBL/GenBank/DDBJ databases">
        <title>Genome-scale model development and genomic sequencing of the oleaginous clade Lipomyces.</title>
        <authorList>
            <consortium name="Lawrence Berkeley National Laboratory"/>
            <person name="Czajka J.J."/>
            <person name="Han Y."/>
            <person name="Kim J."/>
            <person name="Mondo S.J."/>
            <person name="Hofstad B.A."/>
            <person name="Robles A."/>
            <person name="Haridas S."/>
            <person name="Riley R."/>
            <person name="LaButti K."/>
            <person name="Pangilinan J."/>
            <person name="Andreopoulos W."/>
            <person name="Lipzen A."/>
            <person name="Yan J."/>
            <person name="Wang M."/>
            <person name="Ng V."/>
            <person name="Grigoriev I.V."/>
            <person name="Spatafora J.W."/>
            <person name="Magnuson J.K."/>
            <person name="Baker S.E."/>
            <person name="Pomraning K.R."/>
        </authorList>
    </citation>
    <scope>NUCLEOTIDE SEQUENCE [LARGE SCALE GENOMIC DNA]</scope>
    <source>
        <strain evidence="12 13">Phaff 52-87</strain>
    </source>
</reference>
<feature type="transmembrane region" description="Helical" evidence="10">
    <location>
        <begin position="602"/>
        <end position="624"/>
    </location>
</feature>
<dbReference type="Pfam" id="PF00005">
    <property type="entry name" value="ABC_tran"/>
    <property type="match status" value="2"/>
</dbReference>
<feature type="transmembrane region" description="Helical" evidence="10">
    <location>
        <begin position="1165"/>
        <end position="1184"/>
    </location>
</feature>
<keyword evidence="3 10" id="KW-0812">Transmembrane</keyword>